<feature type="transmembrane region" description="Helical" evidence="7">
    <location>
        <begin position="300"/>
        <end position="319"/>
    </location>
</feature>
<dbReference type="RefSeq" id="WP_425344509.1">
    <property type="nucleotide sequence ID" value="NZ_JBGUBD010000003.1"/>
</dbReference>
<dbReference type="SUPFAM" id="SSF81452">
    <property type="entry name" value="Cytochrome c oxidase subunit III-like"/>
    <property type="match status" value="2"/>
</dbReference>
<comment type="similarity">
    <text evidence="2">Belongs to the cytochrome c oxidase subunit 3 family.</text>
</comment>
<dbReference type="InterPro" id="IPR035973">
    <property type="entry name" value="Cyt_c_oxidase_su3-like_sf"/>
</dbReference>
<keyword evidence="4 7" id="KW-1133">Transmembrane helix</keyword>
<keyword evidence="10" id="KW-1185">Reference proteome</keyword>
<keyword evidence="3 7" id="KW-0812">Transmembrane</keyword>
<evidence type="ECO:0000259" key="8">
    <source>
        <dbReference type="PROSITE" id="PS50253"/>
    </source>
</evidence>
<dbReference type="Gene3D" id="1.20.120.80">
    <property type="entry name" value="Cytochrome c oxidase, subunit III, four-helix bundle"/>
    <property type="match status" value="1"/>
</dbReference>
<dbReference type="PROSITE" id="PS50253">
    <property type="entry name" value="COX3"/>
    <property type="match status" value="1"/>
</dbReference>
<gene>
    <name evidence="9" type="ORF">ACERK3_04650</name>
</gene>
<evidence type="ECO:0000313" key="10">
    <source>
        <dbReference type="Proteomes" id="UP001575105"/>
    </source>
</evidence>
<dbReference type="CDD" id="cd02862">
    <property type="entry name" value="NorE_like"/>
    <property type="match status" value="1"/>
</dbReference>
<feature type="transmembrane region" description="Helical" evidence="7">
    <location>
        <begin position="102"/>
        <end position="121"/>
    </location>
</feature>
<dbReference type="Proteomes" id="UP001575105">
    <property type="component" value="Unassembled WGS sequence"/>
</dbReference>
<organism evidence="9 10">
    <name type="scientific">Natronomicrosphaera hydrolytica</name>
    <dbReference type="NCBI Taxonomy" id="3242702"/>
    <lineage>
        <taxon>Bacteria</taxon>
        <taxon>Pseudomonadati</taxon>
        <taxon>Planctomycetota</taxon>
        <taxon>Phycisphaerae</taxon>
        <taxon>Phycisphaerales</taxon>
        <taxon>Phycisphaeraceae</taxon>
        <taxon>Natronomicrosphaera</taxon>
    </lineage>
</organism>
<evidence type="ECO:0000256" key="3">
    <source>
        <dbReference type="ARBA" id="ARBA00022692"/>
    </source>
</evidence>
<evidence type="ECO:0000256" key="2">
    <source>
        <dbReference type="ARBA" id="ARBA00010581"/>
    </source>
</evidence>
<dbReference type="Pfam" id="PF00510">
    <property type="entry name" value="COX3"/>
    <property type="match status" value="2"/>
</dbReference>
<dbReference type="PANTHER" id="PTHR11403:SF6">
    <property type="entry name" value="NITRIC OXIDE REDUCTASE SUBUNIT E"/>
    <property type="match status" value="1"/>
</dbReference>
<dbReference type="InterPro" id="IPR024791">
    <property type="entry name" value="Cyt_c/ubiquinol_Oxase_su3"/>
</dbReference>
<reference evidence="9 10" key="1">
    <citation type="submission" date="2024-08" db="EMBL/GenBank/DDBJ databases">
        <title>Whole-genome sequencing of halo(alkali)philic microorganisms from hypersaline lakes.</title>
        <authorList>
            <person name="Sorokin D.Y."/>
            <person name="Merkel A.Y."/>
            <person name="Messina E."/>
            <person name="Yakimov M."/>
        </authorList>
    </citation>
    <scope>NUCLEOTIDE SEQUENCE [LARGE SCALE GENOMIC DNA]</scope>
    <source>
        <strain evidence="9 10">AB-hyl4</strain>
    </source>
</reference>
<sequence length="320" mass="35502">MSDTANHDHHDHPPHLAHHFDNPRQQFESGKLGMWVFLATEILMFGGLFCAYAVYRANNPDVFLYAHESLNTFWGTVNTVILLASSFTMAWGVRAAQLGQKQLLVTLLCLTLLGGTGFMIIKGIEYTEKWEDAKWVGTWNQYHPGFGQPEDEAPADFGAGVEPEAGVVPEDSPRVEDAEAEAAPGTIDTAPAASGFARPRLADDRVSMIRPAAAASAGVRPEVIEGDDIPTVRPGYPTREQMGPLDRDRTHIFYQIYYLMTGLHGIHVLIGMGLIGWIAVRAVFGHFGPAYYTPVDLVGLYWHLVDLIWIFLFPLLYLIH</sequence>
<feature type="transmembrane region" description="Helical" evidence="7">
    <location>
        <begin position="76"/>
        <end position="96"/>
    </location>
</feature>
<proteinExistence type="inferred from homology"/>
<feature type="domain" description="Heme-copper oxidase subunit III family profile" evidence="8">
    <location>
        <begin position="31"/>
        <end position="320"/>
    </location>
</feature>
<accession>A0ABV4U321</accession>
<feature type="transmembrane region" description="Helical" evidence="7">
    <location>
        <begin position="32"/>
        <end position="55"/>
    </location>
</feature>
<evidence type="ECO:0000256" key="5">
    <source>
        <dbReference type="ARBA" id="ARBA00023136"/>
    </source>
</evidence>
<keyword evidence="5 7" id="KW-0472">Membrane</keyword>
<feature type="region of interest" description="Disordered" evidence="6">
    <location>
        <begin position="149"/>
        <end position="173"/>
    </location>
</feature>
<evidence type="ECO:0000256" key="6">
    <source>
        <dbReference type="SAM" id="MobiDB-lite"/>
    </source>
</evidence>
<evidence type="ECO:0000313" key="9">
    <source>
        <dbReference type="EMBL" id="MFA9477580.1"/>
    </source>
</evidence>
<comment type="caution">
    <text evidence="9">The sequence shown here is derived from an EMBL/GenBank/DDBJ whole genome shotgun (WGS) entry which is preliminary data.</text>
</comment>
<dbReference type="PANTHER" id="PTHR11403">
    <property type="entry name" value="CYTOCHROME C OXIDASE SUBUNIT III"/>
    <property type="match status" value="1"/>
</dbReference>
<evidence type="ECO:0000256" key="7">
    <source>
        <dbReference type="SAM" id="Phobius"/>
    </source>
</evidence>
<feature type="transmembrane region" description="Helical" evidence="7">
    <location>
        <begin position="256"/>
        <end position="280"/>
    </location>
</feature>
<dbReference type="EMBL" id="JBGUBD010000003">
    <property type="protein sequence ID" value="MFA9477580.1"/>
    <property type="molecule type" value="Genomic_DNA"/>
</dbReference>
<name>A0ABV4U321_9BACT</name>
<comment type="subcellular location">
    <subcellularLocation>
        <location evidence="1">Membrane</location>
        <topology evidence="1">Multi-pass membrane protein</topology>
    </subcellularLocation>
</comment>
<feature type="region of interest" description="Disordered" evidence="6">
    <location>
        <begin position="1"/>
        <end position="20"/>
    </location>
</feature>
<protein>
    <submittedName>
        <fullName evidence="9">Cytochrome c oxidase subunit 3</fullName>
    </submittedName>
</protein>
<evidence type="ECO:0000256" key="4">
    <source>
        <dbReference type="ARBA" id="ARBA00022989"/>
    </source>
</evidence>
<dbReference type="InterPro" id="IPR000298">
    <property type="entry name" value="Cyt_c_oxidase-like_su3"/>
</dbReference>
<evidence type="ECO:0000256" key="1">
    <source>
        <dbReference type="ARBA" id="ARBA00004141"/>
    </source>
</evidence>
<dbReference type="InterPro" id="IPR013833">
    <property type="entry name" value="Cyt_c_oxidase_su3_a-hlx"/>
</dbReference>